<name>A0ABZ0UUH5_9RICK</name>
<dbReference type="InterPro" id="IPR003646">
    <property type="entry name" value="SH3-like_bac-type"/>
</dbReference>
<evidence type="ECO:0000313" key="2">
    <source>
        <dbReference type="EMBL" id="WPY01151.1"/>
    </source>
</evidence>
<accession>A0ABZ0UUH5</accession>
<dbReference type="Proteomes" id="UP001326613">
    <property type="component" value="Chromosome"/>
</dbReference>
<dbReference type="RefSeq" id="WP_323737949.1">
    <property type="nucleotide sequence ID" value="NZ_CP112932.1"/>
</dbReference>
<organism evidence="2 3">
    <name type="scientific">Candidatus Trichorickettsia mobilis</name>
    <dbReference type="NCBI Taxonomy" id="1346319"/>
    <lineage>
        <taxon>Bacteria</taxon>
        <taxon>Pseudomonadati</taxon>
        <taxon>Pseudomonadota</taxon>
        <taxon>Alphaproteobacteria</taxon>
        <taxon>Rickettsiales</taxon>
        <taxon>Rickettsiaceae</taxon>
        <taxon>Rickettsieae</taxon>
        <taxon>Candidatus Trichorickettsia</taxon>
    </lineage>
</organism>
<evidence type="ECO:0000259" key="1">
    <source>
        <dbReference type="SMART" id="SM00287"/>
    </source>
</evidence>
<protein>
    <submittedName>
        <fullName evidence="2">SH3 domain protein</fullName>
    </submittedName>
</protein>
<reference evidence="2 3" key="1">
    <citation type="submission" date="2022-10" db="EMBL/GenBank/DDBJ databases">
        <title>Host association and intracellularity evolved multiple times independently in the Rickettsiales.</title>
        <authorList>
            <person name="Castelli M."/>
            <person name="Nardi T."/>
            <person name="Gammuto L."/>
            <person name="Bellinzona G."/>
            <person name="Sabaneyeva E."/>
            <person name="Potekhin A."/>
            <person name="Serra V."/>
            <person name="Petroni G."/>
            <person name="Sassera D."/>
        </authorList>
    </citation>
    <scope>NUCLEOTIDE SEQUENCE [LARGE SCALE GENOMIC DNA]</scope>
    <source>
        <strain evidence="2 3">Kr 154-4</strain>
    </source>
</reference>
<feature type="domain" description="SH3b" evidence="1">
    <location>
        <begin position="38"/>
        <end position="101"/>
    </location>
</feature>
<gene>
    <name evidence="2" type="ORF">Trichorick_01055</name>
</gene>
<keyword evidence="3" id="KW-1185">Reference proteome</keyword>
<dbReference type="SMART" id="SM00287">
    <property type="entry name" value="SH3b"/>
    <property type="match status" value="1"/>
</dbReference>
<dbReference type="Pfam" id="PF06347">
    <property type="entry name" value="SH3_4"/>
    <property type="match status" value="2"/>
</dbReference>
<dbReference type="Gene3D" id="2.30.30.40">
    <property type="entry name" value="SH3 Domains"/>
    <property type="match status" value="1"/>
</dbReference>
<sequence>MITQKKMIKNNSITSFLIIIYLLYSGIVQADNKKLSLPRFVSIKSNEVNARTGPHFKSSIEWIFIKKGEPVEIIEEYEQWRLVRDLKGEGGWIHASVLSAKRFIVVIGKDIVPMLASPNNKNKIIIKLAPNVRCQLHKAIENWCKIQCGEYKGWLQKEFLWGVYTDEKL</sequence>
<dbReference type="EMBL" id="CP112932">
    <property type="protein sequence ID" value="WPY01151.1"/>
    <property type="molecule type" value="Genomic_DNA"/>
</dbReference>
<dbReference type="InterPro" id="IPR010466">
    <property type="entry name" value="DUF1058"/>
</dbReference>
<evidence type="ECO:0000313" key="3">
    <source>
        <dbReference type="Proteomes" id="UP001326613"/>
    </source>
</evidence>
<proteinExistence type="predicted"/>